<organism evidence="2 3">
    <name type="scientific">Natrinema hispanicum</name>
    <dbReference type="NCBI Taxonomy" id="392421"/>
    <lineage>
        <taxon>Archaea</taxon>
        <taxon>Methanobacteriati</taxon>
        <taxon>Methanobacteriota</taxon>
        <taxon>Stenosarchaea group</taxon>
        <taxon>Halobacteria</taxon>
        <taxon>Halobacteriales</taxon>
        <taxon>Natrialbaceae</taxon>
        <taxon>Natrinema</taxon>
    </lineage>
</organism>
<dbReference type="InterPro" id="IPR055521">
    <property type="entry name" value="DUF7095"/>
</dbReference>
<dbReference type="Pfam" id="PF23378">
    <property type="entry name" value="DUF7095"/>
    <property type="match status" value="1"/>
</dbReference>
<dbReference type="AlphaFoldDB" id="A0A482Y808"/>
<accession>A0A482Y808</accession>
<evidence type="ECO:0000256" key="1">
    <source>
        <dbReference type="SAM" id="MobiDB-lite"/>
    </source>
</evidence>
<feature type="region of interest" description="Disordered" evidence="1">
    <location>
        <begin position="1"/>
        <end position="28"/>
    </location>
</feature>
<dbReference type="EMBL" id="SHMP01000003">
    <property type="protein sequence ID" value="RZV11333.1"/>
    <property type="molecule type" value="Genomic_DNA"/>
</dbReference>
<comment type="caution">
    <text evidence="2">The sequence shown here is derived from an EMBL/GenBank/DDBJ whole genome shotgun (WGS) entry which is preliminary data.</text>
</comment>
<reference evidence="2 3" key="1">
    <citation type="submission" date="2019-02" db="EMBL/GenBank/DDBJ databases">
        <title>Genomic Encyclopedia of Archaeal and Bacterial Type Strains, Phase II (KMG-II): from individual species to whole genera.</title>
        <authorList>
            <person name="Goeker M."/>
        </authorList>
    </citation>
    <scope>NUCLEOTIDE SEQUENCE [LARGE SCALE GENOMIC DNA]</scope>
    <source>
        <strain evidence="2 3">DSM 18328</strain>
    </source>
</reference>
<evidence type="ECO:0000313" key="3">
    <source>
        <dbReference type="Proteomes" id="UP000291097"/>
    </source>
</evidence>
<name>A0A482Y808_9EURY</name>
<feature type="region of interest" description="Disordered" evidence="1">
    <location>
        <begin position="95"/>
        <end position="117"/>
    </location>
</feature>
<evidence type="ECO:0000313" key="2">
    <source>
        <dbReference type="EMBL" id="RZV11333.1"/>
    </source>
</evidence>
<sequence>MRDTMAAGATDSPRSGTMSTDGKPFCDSSAHHRTMSGFARDMAVNRLERLVNTVEDERLPVPVREVWAVGDVALGLDPVERLDVYITKDILMRDDSDPATASADDADPDSQFRDSHGIAGVGKTVRADWAREFPQYLRANANGHAAPEKCLAAHLLEDDEPIHLEVCNAPFEDNVTQRLRGAQLREDYTQLLDPRGVCLWADGTRSDDAFRKLRDGELALPTLSRALEMLGLDGDEATDAARELHAWRDRQDGVTVRGDVV</sequence>
<gene>
    <name evidence="2" type="ORF">BDK88_0210</name>
</gene>
<dbReference type="Proteomes" id="UP000291097">
    <property type="component" value="Unassembled WGS sequence"/>
</dbReference>
<protein>
    <submittedName>
        <fullName evidence="2">Uncharacterized protein</fullName>
    </submittedName>
</protein>
<proteinExistence type="predicted"/>